<dbReference type="RefSeq" id="WP_082425254.1">
    <property type="nucleotide sequence ID" value="NZ_CYZV01000018.1"/>
</dbReference>
<dbReference type="GO" id="GO:0006355">
    <property type="term" value="P:regulation of DNA-templated transcription"/>
    <property type="evidence" value="ECO:0007669"/>
    <property type="project" value="InterPro"/>
</dbReference>
<proteinExistence type="predicted"/>
<accession>A0A174DR59</accession>
<dbReference type="Proteomes" id="UP000095558">
    <property type="component" value="Unassembled WGS sequence"/>
</dbReference>
<name>A0A174DR59_9CLOT</name>
<gene>
    <name evidence="2" type="ORF">ERS852470_01875</name>
</gene>
<dbReference type="EMBL" id="CYZV01000018">
    <property type="protein sequence ID" value="CUO26749.1"/>
    <property type="molecule type" value="Genomic_DNA"/>
</dbReference>
<dbReference type="Pfam" id="PF01402">
    <property type="entry name" value="RHH_1"/>
    <property type="match status" value="1"/>
</dbReference>
<feature type="domain" description="Ribbon-helix-helix protein CopG" evidence="1">
    <location>
        <begin position="11"/>
        <end position="44"/>
    </location>
</feature>
<dbReference type="InterPro" id="IPR002145">
    <property type="entry name" value="CopG"/>
</dbReference>
<reference evidence="2 3" key="1">
    <citation type="submission" date="2015-09" db="EMBL/GenBank/DDBJ databases">
        <authorList>
            <consortium name="Pathogen Informatics"/>
        </authorList>
    </citation>
    <scope>NUCLEOTIDE SEQUENCE [LARGE SCALE GENOMIC DNA]</scope>
    <source>
        <strain evidence="2 3">2789STDY5834855</strain>
    </source>
</reference>
<protein>
    <submittedName>
        <fullName evidence="2">Ribbon-helix-helix protein, copG family</fullName>
    </submittedName>
</protein>
<evidence type="ECO:0000259" key="1">
    <source>
        <dbReference type="Pfam" id="PF01402"/>
    </source>
</evidence>
<organism evidence="2 3">
    <name type="scientific">Clostridium disporicum</name>
    <dbReference type="NCBI Taxonomy" id="84024"/>
    <lineage>
        <taxon>Bacteria</taxon>
        <taxon>Bacillati</taxon>
        <taxon>Bacillota</taxon>
        <taxon>Clostridia</taxon>
        <taxon>Eubacteriales</taxon>
        <taxon>Clostridiaceae</taxon>
        <taxon>Clostridium</taxon>
    </lineage>
</organism>
<sequence length="47" mass="5748">MKTYRSRKNLVRIYLSNEEKEILDNLCNKYNLSMSKLIRELIIENQE</sequence>
<dbReference type="AlphaFoldDB" id="A0A174DR59"/>
<evidence type="ECO:0000313" key="2">
    <source>
        <dbReference type="EMBL" id="CUO26749.1"/>
    </source>
</evidence>
<evidence type="ECO:0000313" key="3">
    <source>
        <dbReference type="Proteomes" id="UP000095558"/>
    </source>
</evidence>